<keyword evidence="2" id="KW-1185">Reference proteome</keyword>
<organism evidence="1 2">
    <name type="scientific">Pseudonocardia nematodicida</name>
    <dbReference type="NCBI Taxonomy" id="1206997"/>
    <lineage>
        <taxon>Bacteria</taxon>
        <taxon>Bacillati</taxon>
        <taxon>Actinomycetota</taxon>
        <taxon>Actinomycetes</taxon>
        <taxon>Pseudonocardiales</taxon>
        <taxon>Pseudonocardiaceae</taxon>
        <taxon>Pseudonocardia</taxon>
    </lineage>
</organism>
<protein>
    <submittedName>
        <fullName evidence="1">Uncharacterized protein</fullName>
    </submittedName>
</protein>
<name>A0ABV1KB58_9PSEU</name>
<comment type="caution">
    <text evidence="1">The sequence shown here is derived from an EMBL/GenBank/DDBJ whole genome shotgun (WGS) entry which is preliminary data.</text>
</comment>
<dbReference type="Proteomes" id="UP001494902">
    <property type="component" value="Unassembled WGS sequence"/>
</dbReference>
<dbReference type="EMBL" id="JBEDNQ010000004">
    <property type="protein sequence ID" value="MEQ3551104.1"/>
    <property type="molecule type" value="Genomic_DNA"/>
</dbReference>
<sequence>MRISGPLLTLATVGAVGAGVLAANVVLTAEPGTSVVEQATGLLALDQEVPGEAATDQPGAAGPAPADAVYEGRSAGDEVTVSITVSDGAATARVRGELLDTRADGEIDPSGRTVLTSSGGDRVEYSVQDGTAFGTVTGSGRSWPFSAAAADDPAPAAAASGGGY</sequence>
<dbReference type="RefSeq" id="WP_349298174.1">
    <property type="nucleotide sequence ID" value="NZ_JBEDNQ010000004.1"/>
</dbReference>
<gene>
    <name evidence="1" type="ORF">WIS52_11535</name>
</gene>
<accession>A0ABV1KB58</accession>
<evidence type="ECO:0000313" key="1">
    <source>
        <dbReference type="EMBL" id="MEQ3551104.1"/>
    </source>
</evidence>
<reference evidence="1 2" key="1">
    <citation type="submission" date="2024-03" db="EMBL/GenBank/DDBJ databases">
        <title>Draft genome sequence of Pseudonocardia nematodicida JCM 31783.</title>
        <authorList>
            <person name="Butdee W."/>
            <person name="Duangmal K."/>
        </authorList>
    </citation>
    <scope>NUCLEOTIDE SEQUENCE [LARGE SCALE GENOMIC DNA]</scope>
    <source>
        <strain evidence="1 2">JCM 31783</strain>
    </source>
</reference>
<evidence type="ECO:0000313" key="2">
    <source>
        <dbReference type="Proteomes" id="UP001494902"/>
    </source>
</evidence>
<proteinExistence type="predicted"/>